<proteinExistence type="predicted"/>
<feature type="domain" description="DUF6443" evidence="3">
    <location>
        <begin position="1457"/>
        <end position="1588"/>
    </location>
</feature>
<dbReference type="EMBL" id="JAUJEB010000003">
    <property type="protein sequence ID" value="MDN5213341.1"/>
    <property type="molecule type" value="Genomic_DNA"/>
</dbReference>
<evidence type="ECO:0000259" key="2">
    <source>
        <dbReference type="Pfam" id="PF19081"/>
    </source>
</evidence>
<gene>
    <name evidence="4" type="ORF">QQ020_14825</name>
</gene>
<protein>
    <submittedName>
        <fullName evidence="4">DUF6443 domain-containing protein</fullName>
    </submittedName>
</protein>
<dbReference type="Pfam" id="PF19081">
    <property type="entry name" value="Ig_7"/>
    <property type="match status" value="4"/>
</dbReference>
<dbReference type="PANTHER" id="PTHR32305:SF15">
    <property type="entry name" value="PROTEIN RHSA-RELATED"/>
    <property type="match status" value="1"/>
</dbReference>
<dbReference type="Pfam" id="PF20041">
    <property type="entry name" value="DUF6443"/>
    <property type="match status" value="1"/>
</dbReference>
<feature type="domain" description="Ig-like" evidence="2">
    <location>
        <begin position="920"/>
        <end position="996"/>
    </location>
</feature>
<evidence type="ECO:0000259" key="3">
    <source>
        <dbReference type="Pfam" id="PF20041"/>
    </source>
</evidence>
<dbReference type="NCBIfam" id="TIGR03696">
    <property type="entry name" value="Rhs_assc_core"/>
    <property type="match status" value="1"/>
</dbReference>
<name>A0ABT8L8F0_9BACT</name>
<evidence type="ECO:0000313" key="5">
    <source>
        <dbReference type="Proteomes" id="UP001172083"/>
    </source>
</evidence>
<evidence type="ECO:0000256" key="1">
    <source>
        <dbReference type="SAM" id="SignalP"/>
    </source>
</evidence>
<feature type="domain" description="Ig-like" evidence="2">
    <location>
        <begin position="215"/>
        <end position="289"/>
    </location>
</feature>
<reference evidence="4" key="1">
    <citation type="submission" date="2023-06" db="EMBL/GenBank/DDBJ databases">
        <title>Genomic of Agaribacillus aureum.</title>
        <authorList>
            <person name="Wang G."/>
        </authorList>
    </citation>
    <scope>NUCLEOTIDE SEQUENCE</scope>
    <source>
        <strain evidence="4">BMA12</strain>
    </source>
</reference>
<dbReference type="PANTHER" id="PTHR32305">
    <property type="match status" value="1"/>
</dbReference>
<sequence length="2842" mass="312093">MNYPAKKQVRVLLLATSLICLPFFKAGAQCNASDLYVSSSGGCGNNKTLSVFDISVSASSFRWYRRSATGSWQYLGESPSNNGSGSYQVYVTSSTTFGVSYYDNNNWCESDKVSITVGPSPRPGLSASGYSCTDGAAHIQASSSSNISTYYLYKRVNNNYNYIASNSTGSFTVNDFYQSQGNSYPQASDYYVRGVRSGCYSNYSNVSLQVARLTAPSVSGNRNICSGGSTTLTASGGNSYRWYRGNQLIAGATGASYNTGALTTTTNFYVSQVQQVYTASNAVCESPKRLARVTVQTPTPPTPYNKTVCGTSNVVLSASAGFAEYKWYNQANTLLDTTPGNSFSVSAEGLTSYKVKVKNSHGCWSGYSASATVTVTHPQAPYVHQTAPCGPGIVTMTATYHGERNGEYYINWYTTFAGATPAHSVLVNRFNNQATYTVNLSGDRDYWVAVHDPNVSSSCYTPKRQFTARVGSRPTVSASGYSCTEGTAFVQATSPSDISTYYLYKRVNNNYDYLAYNSTGSFTVNDFYQSEGNSSHQASDYYVRGRSSSGCYSNYSNVYLQVVRLTAPSVSGNRDICQGGSTTLTASGGSEGNYRWYRGNQLIAGATGAQYTTGALTTTTNFYVSQVQQVYTANAMCESPKRLARVAIQTPTAPTLVNRTACGSSVVLSASAGFAEYKWYNQANTLLDTTPGNSFSVSAENLTAYSVKVKNDYGCWSEASASATVTRKLVQPPIVSQGVSCGPGTAVPIEVAYPYSTDGDYYVEWYTTPAGSTPVHAVLVSQHEYVATYSPILNQDTDYWVAVRDPNVSSSCRSDRVQFTARTGSRPAVSAEGYSCTDGAAHIQAASPSDITTYYLYKLENGIYNQIASNNTGSFTVNGFYQSEGNASPQASDYYVRGRASSGCYSNYSNVYLQVVRLTAPSVSGNLNICSGGSTTLTASGGTPGNYRWYRGNELIAGVTGASYTTGTLTTTTNFYVSYVEQVYTANAMCESPKRLARVTIQTPTAPTLVNRTACGSSVVLSASAGFAEYKWYNQANTLLDTTPGNSFSVSAENLTAYSVKVKNDYGCWSGYSASATVTRKLTQPPIVSQGVSCGPGTTVPIEVAYPYSTDGDYYVEWYTTPAGSTPVHAVLVSQHEYVATYSPILNQDTDYWVAVRDPNVSSSCRSDRVQFTARTGSRPAVSAEGYSCTDGAAHIQAASPSDITTYYLYKLENGIYNQIASNNTGSFTVNGFYQSEGNASPQASDYYVRGRASSGCYSNYSNVYLQVVRLTAPSVSGNLNICSGGSTTLTASGGNSYRWYRGNELIEGVTGPVFNTGPLTEGASFYVSQVQQVYTANNVTCEGPKRKIDISVIALPETVPKVRGTVTRCDTGAITLEVLGGFSRYQWYGPDGNAMANETTSRVQVQLDELDTPVQYRVTGFSAGGCESGYATITATALSNCENYVHEQLVRVAGITEAPQIANLSVGQKSDTWNYFDGLGRPLQTVRQQASAMGHDIVQPVVYDHLGRQKTEYLSYADNNGSPGYLKTDVLTKQANFYQNAMKVAHDTHPWAEKEFEPSPLNRVRKQGAVGADWQLSTDHVTEYQYKVNQAQENVSQWEYDHASNSITRQASFAGGQLKVNVIIDEQGYKMREYIDKQGLVVLKKVQEADVPGVNHTGWLCTYYVYDDFNRLRAVIPPQAVREMDGANNYSLVNDVTFAKKWLFGYQYDARGRMVEKQVPGADPVYMVYDRWDRLVLTQDGNQRNENEWAFTKYDNLNRPVITGIYMDNRVQDVIRTDVLNHEVRFEVDASDATGYTINRTYPVLNQGDISKLLTITYYDDYGFRDHGNWDAEGNSFTFTAELGYTNSLNNLSYQDMVRGQITGSKIRILGKDTWLNTVIYYDDRYREIQHITETHRGGYSRLTSEYDFIGQLLRSRQTFKRDNSNNTSVVTINQSFTYDHDGRLLATYHRINDQDSVLLVGHDYNELGQQVEKNLHATDMQSPNYFQSVDYRYNIRGWLTHINDSALDGTGIDVGDQNRDYFGQQLFYNRQVPGLPYPASPPGTGLGFTSQTYHNGNISAVCWKRFGEEKQAYAYKYDPVNRLESASYAHGGDGNWNTTSRRFNVGGITYDGNGNIKTLKRHAGSPDATTYVMDNLTYTYQDNNRSNRLQAVSDSAANKEGFDDGATGAVDYDYDLNGNLAGDANKNIETIEYNLLNLPQRILFTNSNEILYTYDAAGVKLRKEVRETVNSVIVKTVTDYMSGVQYTINNYGAAGETTSLDFVMTSEGRATPEDGLASTTGYNYEYNLTDHLGNVRATFTTKEETPEAYKATFETSLQASEALDFQNYGDAVINNVNIYNHTPDTVVSGATRSQRLSGVQGEVIGLAKSLAVVPGDVIDMEVYAKYLDGPGNGPGLGGILATIAEAFGISATSTGDGLQAYNAINGLMSLPLYTALTGSKAASGYQVFLNYLLFDEDYNFLGGHFAQMKGTANAMIDPNVTHELMSKSVTIQKPGYIYIYLSNESGQIVETFFDDFKITHTKSPIISADDYYPFGLAIKQNSYQRESDTEQRYKYNGKELQPELGLNWHDYGARMYDAAIGRWHVVDPLADKYWDFSPYNYTANNPILFIDPDGKNISISRVENENGGYTYTITITGKVVDETGELSSDKLQSVAERIQSALESSLSGSGGNDIWNTTADISVAEAGDEDLSSSDHAFRIVKPGEIPNEESETAKGKSVPGTQVVYITDDIIDRKPAETGSFAGTGLTENGLTTLERVASHETGHNAFLFHPRDQSRRRGEERITREEFQSQNDGRNLMFQARRQSEAGNQIIKEQLKVIYINRKRLNNGIQKFNDLRKD</sequence>
<organism evidence="4 5">
    <name type="scientific">Agaribacillus aureus</name>
    <dbReference type="NCBI Taxonomy" id="3051825"/>
    <lineage>
        <taxon>Bacteria</taxon>
        <taxon>Pseudomonadati</taxon>
        <taxon>Bacteroidota</taxon>
        <taxon>Cytophagia</taxon>
        <taxon>Cytophagales</taxon>
        <taxon>Splendidivirgaceae</taxon>
        <taxon>Agaribacillus</taxon>
    </lineage>
</organism>
<feature type="signal peptide" evidence="1">
    <location>
        <begin position="1"/>
        <end position="28"/>
    </location>
</feature>
<dbReference type="InterPro" id="IPR022385">
    <property type="entry name" value="Rhs_assc_core"/>
</dbReference>
<comment type="caution">
    <text evidence="4">The sequence shown here is derived from an EMBL/GenBank/DDBJ whole genome shotgun (WGS) entry which is preliminary data.</text>
</comment>
<accession>A0ABT8L8F0</accession>
<evidence type="ECO:0000313" key="4">
    <source>
        <dbReference type="EMBL" id="MDN5213341.1"/>
    </source>
</evidence>
<feature type="domain" description="Ig-like" evidence="2">
    <location>
        <begin position="567"/>
        <end position="642"/>
    </location>
</feature>
<dbReference type="Gene3D" id="2.180.10.10">
    <property type="entry name" value="RHS repeat-associated core"/>
    <property type="match status" value="2"/>
</dbReference>
<dbReference type="RefSeq" id="WP_346758681.1">
    <property type="nucleotide sequence ID" value="NZ_JAUJEB010000003.1"/>
</dbReference>
<keyword evidence="5" id="KW-1185">Reference proteome</keyword>
<feature type="domain" description="Ig-like" evidence="2">
    <location>
        <begin position="1273"/>
        <end position="1333"/>
    </location>
</feature>
<dbReference type="InterPro" id="IPR044023">
    <property type="entry name" value="Ig_7"/>
</dbReference>
<dbReference type="InterPro" id="IPR045619">
    <property type="entry name" value="DUF6443"/>
</dbReference>
<dbReference type="Proteomes" id="UP001172083">
    <property type="component" value="Unassembled WGS sequence"/>
</dbReference>
<feature type="chain" id="PRO_5047374237" evidence="1">
    <location>
        <begin position="29"/>
        <end position="2842"/>
    </location>
</feature>
<keyword evidence="1" id="KW-0732">Signal</keyword>
<dbReference type="InterPro" id="IPR050708">
    <property type="entry name" value="T6SS_VgrG/RHS"/>
</dbReference>